<protein>
    <submittedName>
        <fullName evidence="2">Transcription elongation factor B polypeptide 3</fullName>
    </submittedName>
</protein>
<accession>A0A5N5SY60</accession>
<feature type="region of interest" description="Disordered" evidence="1">
    <location>
        <begin position="1"/>
        <end position="332"/>
    </location>
</feature>
<comment type="caution">
    <text evidence="2">The sequence shown here is derived from an EMBL/GenBank/DDBJ whole genome shotgun (WGS) entry which is preliminary data.</text>
</comment>
<dbReference type="OrthoDB" id="21513at2759"/>
<evidence type="ECO:0000256" key="1">
    <source>
        <dbReference type="SAM" id="MobiDB-lite"/>
    </source>
</evidence>
<dbReference type="InterPro" id="IPR010684">
    <property type="entry name" value="RNA_pol_II_trans_fac_SIII_A"/>
</dbReference>
<feature type="compositionally biased region" description="Low complexity" evidence="1">
    <location>
        <begin position="580"/>
        <end position="598"/>
    </location>
</feature>
<feature type="compositionally biased region" description="Polar residues" evidence="1">
    <location>
        <begin position="92"/>
        <end position="112"/>
    </location>
</feature>
<reference evidence="2 3" key="1">
    <citation type="journal article" date="2019" name="PLoS Biol.">
        <title>Sex chromosomes control vertical transmission of feminizing Wolbachia symbionts in an isopod.</title>
        <authorList>
            <person name="Becking T."/>
            <person name="Chebbi M.A."/>
            <person name="Giraud I."/>
            <person name="Moumen B."/>
            <person name="Laverre T."/>
            <person name="Caubet Y."/>
            <person name="Peccoud J."/>
            <person name="Gilbert C."/>
            <person name="Cordaux R."/>
        </authorList>
    </citation>
    <scope>NUCLEOTIDE SEQUENCE [LARGE SCALE GENOMIC DNA]</scope>
    <source>
        <strain evidence="2">ANa2</strain>
        <tissue evidence="2">Whole body excluding digestive tract and cuticle</tissue>
    </source>
</reference>
<dbReference type="InterPro" id="IPR051870">
    <property type="entry name" value="Elongin-A_domain"/>
</dbReference>
<name>A0A5N5SY60_9CRUS</name>
<feature type="compositionally biased region" description="Basic and acidic residues" evidence="1">
    <location>
        <begin position="204"/>
        <end position="213"/>
    </location>
</feature>
<dbReference type="GO" id="GO:0003746">
    <property type="term" value="F:translation elongation factor activity"/>
    <property type="evidence" value="ECO:0007669"/>
    <property type="project" value="UniProtKB-KW"/>
</dbReference>
<dbReference type="AlphaFoldDB" id="A0A5N5SY60"/>
<feature type="compositionally biased region" description="Low complexity" evidence="1">
    <location>
        <begin position="188"/>
        <end position="200"/>
    </location>
</feature>
<feature type="compositionally biased region" description="Acidic residues" evidence="1">
    <location>
        <begin position="38"/>
        <end position="47"/>
    </location>
</feature>
<feature type="compositionally biased region" description="Low complexity" evidence="1">
    <location>
        <begin position="215"/>
        <end position="244"/>
    </location>
</feature>
<dbReference type="Gene3D" id="6.10.250.3180">
    <property type="match status" value="1"/>
</dbReference>
<dbReference type="Proteomes" id="UP000326759">
    <property type="component" value="Unassembled WGS sequence"/>
</dbReference>
<keyword evidence="3" id="KW-1185">Reference proteome</keyword>
<dbReference type="PANTHER" id="PTHR15141">
    <property type="entry name" value="TRANSCRIPTION ELONGATION FACTOR B POLYPEPTIDE 3"/>
    <property type="match status" value="1"/>
</dbReference>
<organism evidence="2 3">
    <name type="scientific">Armadillidium nasatum</name>
    <dbReference type="NCBI Taxonomy" id="96803"/>
    <lineage>
        <taxon>Eukaryota</taxon>
        <taxon>Metazoa</taxon>
        <taxon>Ecdysozoa</taxon>
        <taxon>Arthropoda</taxon>
        <taxon>Crustacea</taxon>
        <taxon>Multicrustacea</taxon>
        <taxon>Malacostraca</taxon>
        <taxon>Eumalacostraca</taxon>
        <taxon>Peracarida</taxon>
        <taxon>Isopoda</taxon>
        <taxon>Oniscidea</taxon>
        <taxon>Crinocheta</taxon>
        <taxon>Armadillidiidae</taxon>
        <taxon>Armadillidium</taxon>
    </lineage>
</organism>
<feature type="compositionally biased region" description="Acidic residues" evidence="1">
    <location>
        <begin position="1"/>
        <end position="16"/>
    </location>
</feature>
<evidence type="ECO:0000313" key="3">
    <source>
        <dbReference type="Proteomes" id="UP000326759"/>
    </source>
</evidence>
<proteinExistence type="predicted"/>
<dbReference type="GO" id="GO:0070449">
    <property type="term" value="C:elongin complex"/>
    <property type="evidence" value="ECO:0007669"/>
    <property type="project" value="InterPro"/>
</dbReference>
<feature type="region of interest" description="Disordered" evidence="1">
    <location>
        <begin position="558"/>
        <end position="634"/>
    </location>
</feature>
<feature type="compositionally biased region" description="Basic and acidic residues" evidence="1">
    <location>
        <begin position="154"/>
        <end position="168"/>
    </location>
</feature>
<dbReference type="EMBL" id="SEYY01018944">
    <property type="protein sequence ID" value="KAB7498838.1"/>
    <property type="molecule type" value="Genomic_DNA"/>
</dbReference>
<keyword evidence="2" id="KW-0648">Protein biosynthesis</keyword>
<dbReference type="Pfam" id="PF06881">
    <property type="entry name" value="Elongin_A"/>
    <property type="match status" value="1"/>
</dbReference>
<gene>
    <name evidence="2" type="primary">EloA</name>
    <name evidence="2" type="ORF">Anas_05251</name>
</gene>
<dbReference type="PANTHER" id="PTHR15141:SF76">
    <property type="entry name" value="TRANSCRIPTION ELONGATION FACTOR B POLYPEPTIDE 3"/>
    <property type="match status" value="1"/>
</dbReference>
<feature type="compositionally biased region" description="Basic and acidic residues" evidence="1">
    <location>
        <begin position="129"/>
        <end position="144"/>
    </location>
</feature>
<dbReference type="GO" id="GO:0006368">
    <property type="term" value="P:transcription elongation by RNA polymerase II"/>
    <property type="evidence" value="ECO:0007669"/>
    <property type="project" value="InterPro"/>
</dbReference>
<evidence type="ECO:0000313" key="2">
    <source>
        <dbReference type="EMBL" id="KAB7498838.1"/>
    </source>
</evidence>
<sequence length="634" mass="71816">MVAQEEEQQEANEELESYIQDADVKSQTSNVANNDHIENEEEYDPSDEGDRLQIEEDNGEESYNPGGLNHMENDEEPCNGYDPRTSREDYLSFNTEPNHEYTPTSKYSASSQDVEESDKYSPLVPNGFETEKKEKSHKSKEESKHKKKKHKSRHDKEEKHKIKEETSNSKKSKHKSPKKEKEKDSKSSKSSASHSSSKSHSSSHKSDKIKTVDIKSASSVSHNSHSNNDSTSLNNSSSGKGLSDSSDKKRRRELEDEVESPSRKKSKVSDDHKEKKSHKSKSSKEDHKSSKKRKELETSCEFEAALMGMEGTSSKKKKKKAKEKETEKDADETYSPSIVAILKDFKFDSRDQLPNLPSSFEDDIEAPQLMTHYKPLPQVPQRSTSRDPFTSSMTDEEALNFMLSSKNSKQRRIYAGKATPLSSVPSLFDTCIRVLQENIDALEFMGGIPFDILKPVIEKATPQQLFSLEDYNPYLLEDTDVLWAAHCRKSFKNKQREDMETWRDMFIRCTDEHQEKMRTVTENLQKKYITKAPPKRTTQLAFINTVAKLPKSVARAQARYGTSSSVPTRHTKAEEQLKASSSNNSSSSTSSGGSSIVPKVEKPMPPNKPPAVKKPKVAPLMGKARQLMKKVCRR</sequence>
<keyword evidence="2" id="KW-0251">Elongation factor</keyword>